<dbReference type="Proteomes" id="UP001189429">
    <property type="component" value="Unassembled WGS sequence"/>
</dbReference>
<feature type="non-terminal residue" evidence="2">
    <location>
        <position position="1013"/>
    </location>
</feature>
<evidence type="ECO:0000256" key="1">
    <source>
        <dbReference type="SAM" id="MobiDB-lite"/>
    </source>
</evidence>
<feature type="region of interest" description="Disordered" evidence="1">
    <location>
        <begin position="428"/>
        <end position="462"/>
    </location>
</feature>
<feature type="compositionally biased region" description="Basic residues" evidence="1">
    <location>
        <begin position="432"/>
        <end position="443"/>
    </location>
</feature>
<proteinExistence type="predicted"/>
<evidence type="ECO:0000313" key="2">
    <source>
        <dbReference type="EMBL" id="CAK0824466.1"/>
    </source>
</evidence>
<keyword evidence="3" id="KW-1185">Reference proteome</keyword>
<name>A0ABN9S0E7_9DINO</name>
<dbReference type="EMBL" id="CAUYUJ010008614">
    <property type="protein sequence ID" value="CAK0824466.1"/>
    <property type="molecule type" value="Genomic_DNA"/>
</dbReference>
<organism evidence="2 3">
    <name type="scientific">Prorocentrum cordatum</name>
    <dbReference type="NCBI Taxonomy" id="2364126"/>
    <lineage>
        <taxon>Eukaryota</taxon>
        <taxon>Sar</taxon>
        <taxon>Alveolata</taxon>
        <taxon>Dinophyceae</taxon>
        <taxon>Prorocentrales</taxon>
        <taxon>Prorocentraceae</taxon>
        <taxon>Prorocentrum</taxon>
    </lineage>
</organism>
<reference evidence="2" key="1">
    <citation type="submission" date="2023-10" db="EMBL/GenBank/DDBJ databases">
        <authorList>
            <person name="Chen Y."/>
            <person name="Shah S."/>
            <person name="Dougan E. K."/>
            <person name="Thang M."/>
            <person name="Chan C."/>
        </authorList>
    </citation>
    <scope>NUCLEOTIDE SEQUENCE [LARGE SCALE GENOMIC DNA]</scope>
</reference>
<accession>A0ABN9S0E7</accession>
<feature type="compositionally biased region" description="Low complexity" evidence="1">
    <location>
        <begin position="590"/>
        <end position="599"/>
    </location>
</feature>
<comment type="caution">
    <text evidence="2">The sequence shown here is derived from an EMBL/GenBank/DDBJ whole genome shotgun (WGS) entry which is preliminary data.</text>
</comment>
<feature type="non-terminal residue" evidence="2">
    <location>
        <position position="1"/>
    </location>
</feature>
<feature type="compositionally biased region" description="Basic and acidic residues" evidence="1">
    <location>
        <begin position="600"/>
        <end position="609"/>
    </location>
</feature>
<feature type="region of interest" description="Disordered" evidence="1">
    <location>
        <begin position="590"/>
        <end position="609"/>
    </location>
</feature>
<evidence type="ECO:0000313" key="3">
    <source>
        <dbReference type="Proteomes" id="UP001189429"/>
    </source>
</evidence>
<sequence length="1013" mass="110815">GASGSSGSKELQTPTSALHDMVEGEQAPDGIKTHEAFEAAAAAATAKHADADPSYYQELTDGRTIEDRFGEQGSRRWQKVMSLCEISRGTALPFFKKKAGHAEATVIKIESGRKMVNKEQLDRCLVRSKHNPRQQATVAKEYCKSVLENGLQMSCRGAPIAVMGAAKDSIEFQMLAGATLMEGYFLAVETDPENEFVVAAAESGYQNCIVLRGDTPTDVLIWVMNAHNKFHGGAMTSFLELIEGVDNVITGWRNHCQAQNITVGGCPTKGPLRYEALMMKCVSEKHKQCANYDECRNAKGFKNKMASIGVYGEWKGFMERACEFLHKGLEPARMIRMLYECLMLIEGFRDASDDYVLNIVLVELLKFVVPLDPSSEEFEFYSEASLFNAENNMKPLSTVALLKLPIGGSVLYDKAKIAAKAGTKANKDAKAKAKAKGKPKQQAKARSDNGEPNPKSAKTGPVPEEEQLDLLYIDDKGNAKEKRFLHDFCCAITSILQFVDEGKRKKKDIINVVRIGLDFTFVGAVEVEGRELKQWSKVRSHMKMLLIRAHKQALLLNLRAENGAGAVTDSEGGVTEAIARTIGDDDLLAQQQGQGQQDDAAPHMAKDPRSPHVQRALNRLAPFGKDTDFLLQDKVGKPNTPLKLRAEYLHVLNVVSPDIEAIKAENPDDASALPQIVRALQPIIFASFPVKLMAFLQGVNDVVIAVAASKKIGDKHADISCASHGVFEKIGEFNQQKVNRYDITLGILWALLVGDGRASVADYSGNLMQMRGADQDKLVNAELKIIDQEAWVKWWLDAVLKGKSSVLPAETVAAAPEGGADEKAEDEEEAVEETEAAGVEEALVPLLPPTSAPKTLLTEMAGSSGGNAVEYLFMRTVEAWLFTSTQYRTGLQIMKPDKGHGDVLLVKDEMSEKEKYKMQAAVRKANIMLTFIGKVTKVPSKGALFLCEAFGVNFYVEVGSHGVIGGTAPLVPAWIVPEVAKQAMPTMTVQKEVVSYLCRHMDSLGHTATTEFK</sequence>
<gene>
    <name evidence="2" type="ORF">PCOR1329_LOCUS24865</name>
</gene>
<protein>
    <submittedName>
        <fullName evidence="2">Uncharacterized protein</fullName>
    </submittedName>
</protein>